<evidence type="ECO:0000256" key="5">
    <source>
        <dbReference type="ARBA" id="ARBA00022516"/>
    </source>
</evidence>
<sequence>MLGQRTLKTIVTATGVGLHSGIKVTLSLRPAAPDTGIVFRRVDLDPPVDLPASPYSVVDTRLCSGLQQGEAKIGTVEHLMSALAGLGVDNAYVDVDGPEIPILDGSAAPFVFLIQSAGIEEQGAPKRFLRVLKPVEVREGDKWVRLDPHEGFRLAFSIQFNHPAIDRTGTEVSVDFAEHSYVREISRARTFGFMHEVEYMRDAGLARGGSLDNAIVMDEYRVLNADGLRYGDEFVKHKVLDAIGDLYLAGHPLLAAYSAHKSGHALNNQVLRALLEDKTAWDIVSFDRDEDVPASLSRAFELHAAA</sequence>
<dbReference type="InterPro" id="IPR004463">
    <property type="entry name" value="UDP-acyl_GlcNac_deAcase"/>
</dbReference>
<dbReference type="GO" id="GO:0103117">
    <property type="term" value="F:UDP-3-O-acyl-N-acetylglucosamine deacetylase activity"/>
    <property type="evidence" value="ECO:0007669"/>
    <property type="project" value="UniProtKB-EC"/>
</dbReference>
<feature type="binding site" evidence="12">
    <location>
        <position position="241"/>
    </location>
    <ligand>
        <name>Zn(2+)</name>
        <dbReference type="ChEBI" id="CHEBI:29105"/>
    </ligand>
</feature>
<dbReference type="NCBIfam" id="TIGR00325">
    <property type="entry name" value="lpxC"/>
    <property type="match status" value="1"/>
</dbReference>
<evidence type="ECO:0000313" key="14">
    <source>
        <dbReference type="Proteomes" id="UP000663570"/>
    </source>
</evidence>
<dbReference type="InterPro" id="IPR015870">
    <property type="entry name" value="UDP-acyl_N-AcGlcN_deAcase_N"/>
</dbReference>
<evidence type="ECO:0000256" key="3">
    <source>
        <dbReference type="ARBA" id="ARBA00005002"/>
    </source>
</evidence>
<dbReference type="HAMAP" id="MF_00388">
    <property type="entry name" value="LpxC"/>
    <property type="match status" value="1"/>
</dbReference>
<dbReference type="RefSeq" id="WP_172196876.1">
    <property type="nucleotide sequence ID" value="NZ_CP071060.1"/>
</dbReference>
<keyword evidence="5 12" id="KW-0444">Lipid biosynthesis</keyword>
<comment type="catalytic activity">
    <reaction evidence="11 12">
        <text>a UDP-3-O-[(3R)-3-hydroxyacyl]-N-acetyl-alpha-D-glucosamine + H2O = a UDP-3-O-[(3R)-3-hydroxyacyl]-alpha-D-glucosamine + acetate</text>
        <dbReference type="Rhea" id="RHEA:67816"/>
        <dbReference type="ChEBI" id="CHEBI:15377"/>
        <dbReference type="ChEBI" id="CHEBI:30089"/>
        <dbReference type="ChEBI" id="CHEBI:137740"/>
        <dbReference type="ChEBI" id="CHEBI:173225"/>
        <dbReference type="EC" id="3.5.1.108"/>
    </reaction>
</comment>
<keyword evidence="7 12" id="KW-0479">Metal-binding</keyword>
<dbReference type="Gene3D" id="3.30.230.20">
    <property type="entry name" value="lpxc deacetylase, domain 1"/>
    <property type="match status" value="1"/>
</dbReference>
<comment type="pathway">
    <text evidence="3 12">Glycolipid biosynthesis; lipid IV(A) biosynthesis; lipid IV(A) from (3R)-3-hydroxytetradecanoyl-[acyl-carrier-protein] and UDP-N-acetyl-alpha-D-glucosamine: step 2/6.</text>
</comment>
<evidence type="ECO:0000256" key="1">
    <source>
        <dbReference type="ARBA" id="ARBA00001947"/>
    </source>
</evidence>
<dbReference type="EC" id="3.5.1.108" evidence="4 12"/>
<feature type="active site" description="Proton donor" evidence="12">
    <location>
        <position position="264"/>
    </location>
</feature>
<name>A0ABX7M584_9RHOO</name>
<dbReference type="InterPro" id="IPR011334">
    <property type="entry name" value="UDP-acyl_GlcNac_deAcase_C"/>
</dbReference>
<gene>
    <name evidence="12" type="primary">lpxC</name>
    <name evidence="13" type="ORF">JY500_16685</name>
</gene>
<evidence type="ECO:0000313" key="13">
    <source>
        <dbReference type="EMBL" id="QSI76096.1"/>
    </source>
</evidence>
<dbReference type="EMBL" id="CP071060">
    <property type="protein sequence ID" value="QSI76096.1"/>
    <property type="molecule type" value="Genomic_DNA"/>
</dbReference>
<evidence type="ECO:0000256" key="6">
    <source>
        <dbReference type="ARBA" id="ARBA00022556"/>
    </source>
</evidence>
<keyword evidence="10 12" id="KW-0443">Lipid metabolism</keyword>
<feature type="binding site" evidence="12">
    <location>
        <position position="78"/>
    </location>
    <ligand>
        <name>Zn(2+)</name>
        <dbReference type="ChEBI" id="CHEBI:29105"/>
    </ligand>
</feature>
<organism evidence="13 14">
    <name type="scientific">Niveibacterium microcysteis</name>
    <dbReference type="NCBI Taxonomy" id="2811415"/>
    <lineage>
        <taxon>Bacteria</taxon>
        <taxon>Pseudomonadati</taxon>
        <taxon>Pseudomonadota</taxon>
        <taxon>Betaproteobacteria</taxon>
        <taxon>Rhodocyclales</taxon>
        <taxon>Rhodocyclaceae</taxon>
        <taxon>Niveibacterium</taxon>
    </lineage>
</organism>
<keyword evidence="9 12" id="KW-0862">Zinc</keyword>
<comment type="similarity">
    <text evidence="12">Belongs to the LpxC family.</text>
</comment>
<dbReference type="SUPFAM" id="SSF54211">
    <property type="entry name" value="Ribosomal protein S5 domain 2-like"/>
    <property type="match status" value="2"/>
</dbReference>
<feature type="binding site" evidence="12">
    <location>
        <position position="237"/>
    </location>
    <ligand>
        <name>Zn(2+)</name>
        <dbReference type="ChEBI" id="CHEBI:29105"/>
    </ligand>
</feature>
<protein>
    <recommendedName>
        <fullName evidence="4 12">UDP-3-O-acyl-N-acetylglucosamine deacetylase</fullName>
        <shortName evidence="12">UDP-3-O-acyl-GlcNAc deacetylase</shortName>
        <ecNumber evidence="4 12">3.5.1.108</ecNumber>
    </recommendedName>
    <alternativeName>
        <fullName evidence="12">UDP-3-O-[R-3-hydroxymyristoyl]-N-acetylglucosamine deacetylase</fullName>
    </alternativeName>
</protein>
<evidence type="ECO:0000256" key="12">
    <source>
        <dbReference type="HAMAP-Rule" id="MF_00388"/>
    </source>
</evidence>
<evidence type="ECO:0000256" key="2">
    <source>
        <dbReference type="ARBA" id="ARBA00002923"/>
    </source>
</evidence>
<evidence type="ECO:0000256" key="8">
    <source>
        <dbReference type="ARBA" id="ARBA00022801"/>
    </source>
</evidence>
<evidence type="ECO:0000256" key="9">
    <source>
        <dbReference type="ARBA" id="ARBA00022833"/>
    </source>
</evidence>
<proteinExistence type="inferred from homology"/>
<comment type="cofactor">
    <cofactor evidence="1 12">
        <name>Zn(2+)</name>
        <dbReference type="ChEBI" id="CHEBI:29105"/>
    </cofactor>
</comment>
<dbReference type="Pfam" id="PF03331">
    <property type="entry name" value="LpxC"/>
    <property type="match status" value="1"/>
</dbReference>
<dbReference type="Proteomes" id="UP000663570">
    <property type="component" value="Chromosome"/>
</dbReference>
<evidence type="ECO:0000256" key="7">
    <source>
        <dbReference type="ARBA" id="ARBA00022723"/>
    </source>
</evidence>
<evidence type="ECO:0000256" key="11">
    <source>
        <dbReference type="ARBA" id="ARBA00024535"/>
    </source>
</evidence>
<dbReference type="PANTHER" id="PTHR33694">
    <property type="entry name" value="UDP-3-O-ACYL-N-ACETYLGLUCOSAMINE DEACETYLASE 1, MITOCHONDRIAL-RELATED"/>
    <property type="match status" value="1"/>
</dbReference>
<dbReference type="InterPro" id="IPR020568">
    <property type="entry name" value="Ribosomal_Su5_D2-typ_SF"/>
</dbReference>
<keyword evidence="8 12" id="KW-0378">Hydrolase</keyword>
<dbReference type="PANTHER" id="PTHR33694:SF1">
    <property type="entry name" value="UDP-3-O-ACYL-N-ACETYLGLUCOSAMINE DEACETYLASE 1, MITOCHONDRIAL-RELATED"/>
    <property type="match status" value="1"/>
</dbReference>
<dbReference type="Gene3D" id="3.30.1700.10">
    <property type="entry name" value="lpxc deacetylase, domain 2"/>
    <property type="match status" value="1"/>
</dbReference>
<comment type="function">
    <text evidence="2 12">Catalyzes the hydrolysis of UDP-3-O-myristoyl-N-acetylglucosamine to form UDP-3-O-myristoylglucosamine and acetate, the committed step in lipid A biosynthesis.</text>
</comment>
<keyword evidence="14" id="KW-1185">Reference proteome</keyword>
<keyword evidence="6 12" id="KW-0441">Lipid A biosynthesis</keyword>
<accession>A0ABX7M584</accession>
<evidence type="ECO:0000256" key="4">
    <source>
        <dbReference type="ARBA" id="ARBA00012745"/>
    </source>
</evidence>
<reference evidence="13 14" key="1">
    <citation type="submission" date="2021-02" db="EMBL/GenBank/DDBJ databases">
        <title>Niveibacterium changnyeongensis HC41.</title>
        <authorList>
            <person name="Kang M."/>
        </authorList>
    </citation>
    <scope>NUCLEOTIDE SEQUENCE [LARGE SCALE GENOMIC DNA]</scope>
    <source>
        <strain evidence="13 14">HC41</strain>
    </source>
</reference>
<evidence type="ECO:0000256" key="10">
    <source>
        <dbReference type="ARBA" id="ARBA00023098"/>
    </source>
</evidence>